<evidence type="ECO:0000256" key="3">
    <source>
        <dbReference type="RuleBase" id="RU000363"/>
    </source>
</evidence>
<evidence type="ECO:0000313" key="4">
    <source>
        <dbReference type="EMBL" id="TGD74928.1"/>
    </source>
</evidence>
<protein>
    <submittedName>
        <fullName evidence="4">SDR family oxidoreductase</fullName>
    </submittedName>
</protein>
<evidence type="ECO:0000256" key="1">
    <source>
        <dbReference type="ARBA" id="ARBA00006484"/>
    </source>
</evidence>
<dbReference type="PANTHER" id="PTHR44196:SF1">
    <property type="entry name" value="DEHYDROGENASE_REDUCTASE SDR FAMILY MEMBER 7B"/>
    <property type="match status" value="1"/>
</dbReference>
<keyword evidence="2" id="KW-0560">Oxidoreductase</keyword>
<dbReference type="Pfam" id="PF00106">
    <property type="entry name" value="adh_short"/>
    <property type="match status" value="1"/>
</dbReference>
<dbReference type="PRINTS" id="PR00081">
    <property type="entry name" value="GDHRDH"/>
</dbReference>
<evidence type="ECO:0000313" key="5">
    <source>
        <dbReference type="Proteomes" id="UP000298050"/>
    </source>
</evidence>
<dbReference type="GO" id="GO:0016020">
    <property type="term" value="C:membrane"/>
    <property type="evidence" value="ECO:0007669"/>
    <property type="project" value="TreeGrafter"/>
</dbReference>
<keyword evidence="5" id="KW-1185">Reference proteome</keyword>
<dbReference type="PANTHER" id="PTHR44196">
    <property type="entry name" value="DEHYDROGENASE/REDUCTASE SDR FAMILY MEMBER 7B"/>
    <property type="match status" value="1"/>
</dbReference>
<comment type="similarity">
    <text evidence="1 3">Belongs to the short-chain dehydrogenases/reductases (SDR) family.</text>
</comment>
<proteinExistence type="inferred from homology"/>
<dbReference type="AlphaFoldDB" id="A0A4Z0M6A9"/>
<dbReference type="OrthoDB" id="6503536at2"/>
<reference evidence="4 5" key="1">
    <citation type="submission" date="2019-04" db="EMBL/GenBank/DDBJ databases">
        <title>Taxonomy of novel Haliea sp. from mangrove soil of West Coast of India.</title>
        <authorList>
            <person name="Verma A."/>
            <person name="Kumar P."/>
            <person name="Krishnamurthi S."/>
        </authorList>
    </citation>
    <scope>NUCLEOTIDE SEQUENCE [LARGE SCALE GENOMIC DNA]</scope>
    <source>
        <strain evidence="4 5">SAOS-164</strain>
    </source>
</reference>
<dbReference type="EMBL" id="SRLE01000005">
    <property type="protein sequence ID" value="TGD74928.1"/>
    <property type="molecule type" value="Genomic_DNA"/>
</dbReference>
<dbReference type="SUPFAM" id="SSF51735">
    <property type="entry name" value="NAD(P)-binding Rossmann-fold domains"/>
    <property type="match status" value="1"/>
</dbReference>
<organism evidence="4 5">
    <name type="scientific">Mangrovimicrobium sediminis</name>
    <dbReference type="NCBI Taxonomy" id="2562682"/>
    <lineage>
        <taxon>Bacteria</taxon>
        <taxon>Pseudomonadati</taxon>
        <taxon>Pseudomonadota</taxon>
        <taxon>Gammaproteobacteria</taxon>
        <taxon>Cellvibrionales</taxon>
        <taxon>Halieaceae</taxon>
        <taxon>Mangrovimicrobium</taxon>
    </lineage>
</organism>
<dbReference type="InterPro" id="IPR036291">
    <property type="entry name" value="NAD(P)-bd_dom_sf"/>
</dbReference>
<name>A0A4Z0M6A9_9GAMM</name>
<evidence type="ECO:0000256" key="2">
    <source>
        <dbReference type="ARBA" id="ARBA00023002"/>
    </source>
</evidence>
<dbReference type="Proteomes" id="UP000298050">
    <property type="component" value="Unassembled WGS sequence"/>
</dbReference>
<accession>A0A4Z0M6A9</accession>
<gene>
    <name evidence="4" type="ORF">E4634_06550</name>
</gene>
<comment type="caution">
    <text evidence="4">The sequence shown here is derived from an EMBL/GenBank/DDBJ whole genome shotgun (WGS) entry which is preliminary data.</text>
</comment>
<dbReference type="NCBIfam" id="NF006099">
    <property type="entry name" value="PRK08251.1"/>
    <property type="match status" value="1"/>
</dbReference>
<sequence length="252" mass="27104">MGGGRRVNILITGASVGLGRGMAREFAAAGHSLALCARRVDALQALRDELLAAAPGIRVSVRALDVNCHEDVFSVFRDFAAEFGTLDRIVVNAGVGKGQPLGTGYFHANLATAQTNFVAALAQCEAAMELFRAQGSGHLVTISSMSALRGMPRNMTAYGATKAGLASLSEGLRLELLGTPIRVTTVYPGYIRTEINDFAGKLPFEVDEATGSRAIVRAIESGRDEVYVPAWPWRWIGMLMRVAPLWLLRRMI</sequence>
<dbReference type="GO" id="GO:0016491">
    <property type="term" value="F:oxidoreductase activity"/>
    <property type="evidence" value="ECO:0007669"/>
    <property type="project" value="UniProtKB-KW"/>
</dbReference>
<dbReference type="InterPro" id="IPR002347">
    <property type="entry name" value="SDR_fam"/>
</dbReference>
<dbReference type="Gene3D" id="3.40.50.720">
    <property type="entry name" value="NAD(P)-binding Rossmann-like Domain"/>
    <property type="match status" value="1"/>
</dbReference>
<dbReference type="PRINTS" id="PR00080">
    <property type="entry name" value="SDRFAMILY"/>
</dbReference>